<evidence type="ECO:0000313" key="11">
    <source>
        <dbReference type="EMBL" id="MFD1418731.1"/>
    </source>
</evidence>
<dbReference type="PANTHER" id="PTHR33799:SF1">
    <property type="entry name" value="PTS SYSTEM MANNOSE-SPECIFIC EIIAB COMPONENT-RELATED"/>
    <property type="match status" value="1"/>
</dbReference>
<dbReference type="InterPro" id="IPR004720">
    <property type="entry name" value="PTS_IIB_sorbose-sp"/>
</dbReference>
<feature type="domain" description="PTS EIIA type-4" evidence="9">
    <location>
        <begin position="1"/>
        <end position="128"/>
    </location>
</feature>
<comment type="subcellular location">
    <subcellularLocation>
        <location evidence="1">Cytoplasm</location>
    </subcellularLocation>
</comment>
<dbReference type="Pfam" id="PF03830">
    <property type="entry name" value="PTSIIB_sorb"/>
    <property type="match status" value="1"/>
</dbReference>
<keyword evidence="2" id="KW-0813">Transport</keyword>
<keyword evidence="12" id="KW-1185">Reference proteome</keyword>
<dbReference type="InterPro" id="IPR036667">
    <property type="entry name" value="PTS_IIB_sorbose-sp_sf"/>
</dbReference>
<organism evidence="11 12">
    <name type="scientific">Companilactobacillus keshanensis</name>
    <dbReference type="NCBI Taxonomy" id="2486003"/>
    <lineage>
        <taxon>Bacteria</taxon>
        <taxon>Bacillati</taxon>
        <taxon>Bacillota</taxon>
        <taxon>Bacilli</taxon>
        <taxon>Lactobacillales</taxon>
        <taxon>Lactobacillaceae</taxon>
        <taxon>Companilactobacillus</taxon>
    </lineage>
</organism>
<dbReference type="InterPro" id="IPR004701">
    <property type="entry name" value="PTS_EIIA_man-typ"/>
</dbReference>
<dbReference type="PROSITE" id="PS51101">
    <property type="entry name" value="PTS_EIIB_TYPE_4"/>
    <property type="match status" value="1"/>
</dbReference>
<dbReference type="PANTHER" id="PTHR33799">
    <property type="entry name" value="PTS PERMEASE-RELATED-RELATED"/>
    <property type="match status" value="1"/>
</dbReference>
<dbReference type="PROSITE" id="PS51096">
    <property type="entry name" value="PTS_EIIA_TYPE_4"/>
    <property type="match status" value="1"/>
</dbReference>
<reference evidence="12" key="1">
    <citation type="journal article" date="2019" name="Int. J. Syst. Evol. Microbiol.">
        <title>The Global Catalogue of Microorganisms (GCM) 10K type strain sequencing project: providing services to taxonomists for standard genome sequencing and annotation.</title>
        <authorList>
            <consortium name="The Broad Institute Genomics Platform"/>
            <consortium name="The Broad Institute Genome Sequencing Center for Infectious Disease"/>
            <person name="Wu L."/>
            <person name="Ma J."/>
        </authorList>
    </citation>
    <scope>NUCLEOTIDE SEQUENCE [LARGE SCALE GENOMIC DNA]</scope>
    <source>
        <strain evidence="12">CCM 8936</strain>
    </source>
</reference>
<evidence type="ECO:0000256" key="5">
    <source>
        <dbReference type="ARBA" id="ARBA00022597"/>
    </source>
</evidence>
<dbReference type="EMBL" id="JBHTOI010000045">
    <property type="protein sequence ID" value="MFD1418731.1"/>
    <property type="molecule type" value="Genomic_DNA"/>
</dbReference>
<comment type="caution">
    <text evidence="11">The sequence shown here is derived from an EMBL/GenBank/DDBJ whole genome shotgun (WGS) entry which is preliminary data.</text>
</comment>
<keyword evidence="5" id="KW-0762">Sugar transport</keyword>
<keyword evidence="6" id="KW-0808">Transferase</keyword>
<evidence type="ECO:0000259" key="9">
    <source>
        <dbReference type="PROSITE" id="PS51096"/>
    </source>
</evidence>
<gene>
    <name evidence="11" type="ORF">ACFQ42_08250</name>
</gene>
<keyword evidence="7" id="KW-0598">Phosphotransferase system</keyword>
<evidence type="ECO:0000256" key="7">
    <source>
        <dbReference type="ARBA" id="ARBA00022683"/>
    </source>
</evidence>
<evidence type="ECO:0000256" key="2">
    <source>
        <dbReference type="ARBA" id="ARBA00022448"/>
    </source>
</evidence>
<evidence type="ECO:0000256" key="6">
    <source>
        <dbReference type="ARBA" id="ARBA00022679"/>
    </source>
</evidence>
<evidence type="ECO:0000256" key="1">
    <source>
        <dbReference type="ARBA" id="ARBA00004496"/>
    </source>
</evidence>
<dbReference type="InterPro" id="IPR036662">
    <property type="entry name" value="PTS_EIIA_man-typ_sf"/>
</dbReference>
<name>A0ABW4BU37_9LACO</name>
<evidence type="ECO:0000256" key="4">
    <source>
        <dbReference type="ARBA" id="ARBA00022553"/>
    </source>
</evidence>
<keyword evidence="3" id="KW-0963">Cytoplasm</keyword>
<dbReference type="Gene3D" id="3.40.35.10">
    <property type="entry name" value="Phosphotransferase system, sorbose subfamily IIB component"/>
    <property type="match status" value="1"/>
</dbReference>
<dbReference type="RefSeq" id="WP_125676556.1">
    <property type="nucleotide sequence ID" value="NZ_JBHTOI010000045.1"/>
</dbReference>
<dbReference type="Pfam" id="PF03610">
    <property type="entry name" value="EIIA-man"/>
    <property type="match status" value="1"/>
</dbReference>
<evidence type="ECO:0000256" key="8">
    <source>
        <dbReference type="ARBA" id="ARBA00022777"/>
    </source>
</evidence>
<accession>A0ABW4BU37</accession>
<sequence length="305" mass="34255">MYVLSSHGNYAKETLKSCEMITGELADFATISFHDPMGVDDMVSEYDKLYSNNTSDTFNIITDIKNGTPANSAILFKSKRDNVRVFSGLSLSLVLTIATGTPIEEALKENRGVLDEIDPQKEIAKKHESGEVKDQEIDVTSTKDPIVNVRIDARLIHGQVATMWTRKLNATRIIVIDNEIVKSDVQKMTLKTAVPRGVHLSILTSQGAVKRLKDRKYQGQRVFILVRDPKVLQELVEQGIKIKSINVGNMSMSENARQIAKSVAVTDADENVFEYLSKQKVDLYHQMVPNDNKQEFMNLLKKGRK</sequence>
<protein>
    <submittedName>
        <fullName evidence="11">PTS mannose/fructose/sorbose transporter subunit IIAB</fullName>
    </submittedName>
</protein>
<evidence type="ECO:0000256" key="3">
    <source>
        <dbReference type="ARBA" id="ARBA00022490"/>
    </source>
</evidence>
<keyword evidence="4" id="KW-0597">Phosphoprotein</keyword>
<evidence type="ECO:0000259" key="10">
    <source>
        <dbReference type="PROSITE" id="PS51101"/>
    </source>
</evidence>
<keyword evidence="8" id="KW-0418">Kinase</keyword>
<dbReference type="SUPFAM" id="SSF53062">
    <property type="entry name" value="PTS system fructose IIA component-like"/>
    <property type="match status" value="1"/>
</dbReference>
<dbReference type="CDD" id="cd00001">
    <property type="entry name" value="PTS_IIB_man"/>
    <property type="match status" value="1"/>
</dbReference>
<evidence type="ECO:0000313" key="12">
    <source>
        <dbReference type="Proteomes" id="UP001597251"/>
    </source>
</evidence>
<dbReference type="InterPro" id="IPR051471">
    <property type="entry name" value="Bacterial_PTS_sugar_comp"/>
</dbReference>
<dbReference type="SUPFAM" id="SSF52728">
    <property type="entry name" value="PTS IIb component"/>
    <property type="match status" value="1"/>
</dbReference>
<dbReference type="Proteomes" id="UP001597251">
    <property type="component" value="Unassembled WGS sequence"/>
</dbReference>
<feature type="domain" description="PTS EIIB type-4" evidence="10">
    <location>
        <begin position="142"/>
        <end position="305"/>
    </location>
</feature>
<proteinExistence type="predicted"/>
<dbReference type="Gene3D" id="3.40.50.510">
    <property type="entry name" value="Phosphotransferase system, mannose-type IIA component"/>
    <property type="match status" value="1"/>
</dbReference>